<comment type="catalytic activity">
    <reaction evidence="12">
        <text>a fatty acyl-[ACP] + malonyl-[ACP] + H(+) = a 3-oxoacyl-[ACP] + holo-[ACP] + CO2</text>
        <dbReference type="Rhea" id="RHEA:22836"/>
        <dbReference type="Rhea" id="RHEA-COMP:9623"/>
        <dbReference type="Rhea" id="RHEA-COMP:9685"/>
        <dbReference type="Rhea" id="RHEA-COMP:9916"/>
        <dbReference type="Rhea" id="RHEA-COMP:14125"/>
        <dbReference type="ChEBI" id="CHEBI:15378"/>
        <dbReference type="ChEBI" id="CHEBI:16526"/>
        <dbReference type="ChEBI" id="CHEBI:64479"/>
        <dbReference type="ChEBI" id="CHEBI:78449"/>
        <dbReference type="ChEBI" id="CHEBI:78776"/>
        <dbReference type="ChEBI" id="CHEBI:138651"/>
        <dbReference type="EC" id="2.3.1.41"/>
    </reaction>
    <physiologicalReaction direction="left-to-right" evidence="12">
        <dbReference type="Rhea" id="RHEA:22837"/>
    </physiologicalReaction>
</comment>
<dbReference type="AlphaFoldDB" id="A0A5S3N554"/>
<dbReference type="CDD" id="cd00834">
    <property type="entry name" value="KAS_I_II"/>
    <property type="match status" value="1"/>
</dbReference>
<dbReference type="PROSITE" id="PS52004">
    <property type="entry name" value="KS3_2"/>
    <property type="match status" value="1"/>
</dbReference>
<organism evidence="15 16">
    <name type="scientific">Polaribacter aestuariivivens</name>
    <dbReference type="NCBI Taxonomy" id="2304626"/>
    <lineage>
        <taxon>Bacteria</taxon>
        <taxon>Pseudomonadati</taxon>
        <taxon>Bacteroidota</taxon>
        <taxon>Flavobacteriia</taxon>
        <taxon>Flavobacteriales</taxon>
        <taxon>Flavobacteriaceae</taxon>
    </lineage>
</organism>
<dbReference type="RefSeq" id="WP_138535377.1">
    <property type="nucleotide sequence ID" value="NZ_VANR01000003.1"/>
</dbReference>
<gene>
    <name evidence="15" type="ORF">FDT66_06590</name>
</gene>
<evidence type="ECO:0000256" key="4">
    <source>
        <dbReference type="ARBA" id="ARBA00013191"/>
    </source>
</evidence>
<evidence type="ECO:0000256" key="13">
    <source>
        <dbReference type="RuleBase" id="RU003694"/>
    </source>
</evidence>
<evidence type="ECO:0000256" key="8">
    <source>
        <dbReference type="ARBA" id="ARBA00039450"/>
    </source>
</evidence>
<dbReference type="SMART" id="SM00825">
    <property type="entry name" value="PKS_KS"/>
    <property type="match status" value="1"/>
</dbReference>
<dbReference type="Gene3D" id="3.40.47.10">
    <property type="match status" value="1"/>
</dbReference>
<accession>A0A5S3N554</accession>
<evidence type="ECO:0000259" key="14">
    <source>
        <dbReference type="PROSITE" id="PS52004"/>
    </source>
</evidence>
<proteinExistence type="inferred from homology"/>
<evidence type="ECO:0000256" key="1">
    <source>
        <dbReference type="ARBA" id="ARBA00004496"/>
    </source>
</evidence>
<evidence type="ECO:0000256" key="9">
    <source>
        <dbReference type="ARBA" id="ARBA00041620"/>
    </source>
</evidence>
<dbReference type="EC" id="2.3.1.41" evidence="4"/>
<sequence length="425" mass="45019">MKNRVVITGLGVVAPNGVGLTEFTKAIKSGTSGITFHQELKDKGFSCCIGGIPTISEEKKNEYLTPLQLRGFNSTSILYGVISGIDAWKDAGFSVDENSDLDYNSGLIFGTGTSGIEKFREAIYKIDDQNVRRLGSTSVIQTMASGISAYLGGILGFGNQVTTNSSACTTGTEALLMGFERIKNGNAKRMLVGSSSDSSLYTWGGFDAMRVMTYKHNQTPEKGSRPMSATASGFVPGSGGGALVLESLESALERNATIYAEVLGGNINSGGQRNGGTLTAPNATAVQKCITDAILDANISADEIDAINGHLTATSKDSLEVENWTKALQRTGTNFPLINSLKSMVGHCLSGAGAIESVASVLQIKEQFVFPNINCEDVHPEILALIAADKIPQKTIEKNINILAKASFGFGDVNACVIFKKYSEF</sequence>
<evidence type="ECO:0000256" key="12">
    <source>
        <dbReference type="ARBA" id="ARBA00048506"/>
    </source>
</evidence>
<protein>
    <recommendedName>
        <fullName evidence="8">3-oxoacyl-[acyl-carrier-protein] synthase 1</fullName>
        <ecNumber evidence="4">2.3.1.41</ecNumber>
    </recommendedName>
    <alternativeName>
        <fullName evidence="9">3-oxoacyl-[acyl-carrier-protein] synthase I</fullName>
    </alternativeName>
    <alternativeName>
        <fullName evidence="10">Beta-ketoacyl-ACP synthase I</fullName>
    </alternativeName>
</protein>
<dbReference type="InterPro" id="IPR000794">
    <property type="entry name" value="Beta-ketoacyl_synthase"/>
</dbReference>
<dbReference type="GO" id="GO:0005829">
    <property type="term" value="C:cytosol"/>
    <property type="evidence" value="ECO:0007669"/>
    <property type="project" value="TreeGrafter"/>
</dbReference>
<comment type="subunit">
    <text evidence="3">Homodimer.</text>
</comment>
<feature type="domain" description="Ketosynthase family 3 (KS3)" evidence="14">
    <location>
        <begin position="2"/>
        <end position="421"/>
    </location>
</feature>
<reference evidence="15 16" key="1">
    <citation type="submission" date="2019-05" db="EMBL/GenBank/DDBJ databases">
        <title>Polaribacter aestuariivivens sp. nov., isolated from a tidal flat.</title>
        <authorList>
            <person name="Yoon J.-H."/>
        </authorList>
    </citation>
    <scope>NUCLEOTIDE SEQUENCE [LARGE SCALE GENOMIC DNA]</scope>
    <source>
        <strain evidence="15 16">DBTF-3</strain>
    </source>
</reference>
<comment type="catalytic activity">
    <reaction evidence="11">
        <text>(3Z)-decenoyl-[ACP] + malonyl-[ACP] + H(+) = 3-oxo-(5Z)-dodecenoyl-[ACP] + holo-[ACP] + CO2</text>
        <dbReference type="Rhea" id="RHEA:54940"/>
        <dbReference type="Rhea" id="RHEA-COMP:9623"/>
        <dbReference type="Rhea" id="RHEA-COMP:9685"/>
        <dbReference type="Rhea" id="RHEA-COMP:9927"/>
        <dbReference type="Rhea" id="RHEA-COMP:14042"/>
        <dbReference type="ChEBI" id="CHEBI:15378"/>
        <dbReference type="ChEBI" id="CHEBI:16526"/>
        <dbReference type="ChEBI" id="CHEBI:64479"/>
        <dbReference type="ChEBI" id="CHEBI:78449"/>
        <dbReference type="ChEBI" id="CHEBI:78798"/>
        <dbReference type="ChEBI" id="CHEBI:138410"/>
    </reaction>
    <physiologicalReaction direction="left-to-right" evidence="11">
        <dbReference type="Rhea" id="RHEA:54941"/>
    </physiologicalReaction>
</comment>
<dbReference type="Pfam" id="PF02801">
    <property type="entry name" value="Ketoacyl-synt_C"/>
    <property type="match status" value="1"/>
</dbReference>
<dbReference type="Pfam" id="PF00109">
    <property type="entry name" value="ketoacyl-synt"/>
    <property type="match status" value="1"/>
</dbReference>
<dbReference type="PANTHER" id="PTHR11712:SF306">
    <property type="entry name" value="3-OXOACYL-[ACYL-CARRIER-PROTEIN] SYNTHASE 1"/>
    <property type="match status" value="1"/>
</dbReference>
<evidence type="ECO:0000313" key="15">
    <source>
        <dbReference type="EMBL" id="TMM30425.1"/>
    </source>
</evidence>
<evidence type="ECO:0000256" key="11">
    <source>
        <dbReference type="ARBA" id="ARBA00048121"/>
    </source>
</evidence>
<dbReference type="InterPro" id="IPR014031">
    <property type="entry name" value="Ketoacyl_synth_C"/>
</dbReference>
<evidence type="ECO:0000256" key="6">
    <source>
        <dbReference type="ARBA" id="ARBA00022679"/>
    </source>
</evidence>
<evidence type="ECO:0000256" key="2">
    <source>
        <dbReference type="ARBA" id="ARBA00008467"/>
    </source>
</evidence>
<comment type="caution">
    <text evidence="15">The sequence shown here is derived from an EMBL/GenBank/DDBJ whole genome shotgun (WGS) entry which is preliminary data.</text>
</comment>
<keyword evidence="6 13" id="KW-0808">Transferase</keyword>
<evidence type="ECO:0000256" key="10">
    <source>
        <dbReference type="ARBA" id="ARBA00042143"/>
    </source>
</evidence>
<name>A0A5S3N554_9FLAO</name>
<dbReference type="GO" id="GO:0004315">
    <property type="term" value="F:3-oxoacyl-[acyl-carrier-protein] synthase activity"/>
    <property type="evidence" value="ECO:0007669"/>
    <property type="project" value="UniProtKB-EC"/>
</dbReference>
<dbReference type="InterPro" id="IPR016039">
    <property type="entry name" value="Thiolase-like"/>
</dbReference>
<dbReference type="InterPro" id="IPR020841">
    <property type="entry name" value="PKS_Beta-ketoAc_synthase_dom"/>
</dbReference>
<dbReference type="GO" id="GO:0006633">
    <property type="term" value="P:fatty acid biosynthetic process"/>
    <property type="evidence" value="ECO:0007669"/>
    <property type="project" value="TreeGrafter"/>
</dbReference>
<dbReference type="PANTHER" id="PTHR11712">
    <property type="entry name" value="POLYKETIDE SYNTHASE-RELATED"/>
    <property type="match status" value="1"/>
</dbReference>
<evidence type="ECO:0000256" key="5">
    <source>
        <dbReference type="ARBA" id="ARBA00022490"/>
    </source>
</evidence>
<dbReference type="OrthoDB" id="9808669at2"/>
<dbReference type="EMBL" id="VANR01000003">
    <property type="protein sequence ID" value="TMM30425.1"/>
    <property type="molecule type" value="Genomic_DNA"/>
</dbReference>
<keyword evidence="16" id="KW-1185">Reference proteome</keyword>
<comment type="similarity">
    <text evidence="2 13">Belongs to the thiolase-like superfamily. Beta-ketoacyl-ACP synthases family.</text>
</comment>
<comment type="subcellular location">
    <subcellularLocation>
        <location evidence="1">Cytoplasm</location>
    </subcellularLocation>
</comment>
<evidence type="ECO:0000256" key="7">
    <source>
        <dbReference type="ARBA" id="ARBA00023315"/>
    </source>
</evidence>
<evidence type="ECO:0000256" key="3">
    <source>
        <dbReference type="ARBA" id="ARBA00011738"/>
    </source>
</evidence>
<dbReference type="Proteomes" id="UP000307140">
    <property type="component" value="Unassembled WGS sequence"/>
</dbReference>
<dbReference type="InterPro" id="IPR014030">
    <property type="entry name" value="Ketoacyl_synth_N"/>
</dbReference>
<keyword evidence="5" id="KW-0963">Cytoplasm</keyword>
<dbReference type="SUPFAM" id="SSF53901">
    <property type="entry name" value="Thiolase-like"/>
    <property type="match status" value="2"/>
</dbReference>
<evidence type="ECO:0000313" key="16">
    <source>
        <dbReference type="Proteomes" id="UP000307140"/>
    </source>
</evidence>
<keyword evidence="7" id="KW-0012">Acyltransferase</keyword>